<sequence>MAEYEVVREIANSCSRNQMRDVFFEEVETDDPEGYVRSLIRGKELHLEQQELPGGARCIYVECDGLFQKFLFTPL</sequence>
<reference evidence="1" key="1">
    <citation type="submission" date="2020-10" db="EMBL/GenBank/DDBJ databases">
        <authorList>
            <person name="Gilroy R."/>
        </authorList>
    </citation>
    <scope>NUCLEOTIDE SEQUENCE</scope>
    <source>
        <strain evidence="1">ChiBcec16-1751</strain>
    </source>
</reference>
<evidence type="ECO:0000313" key="1">
    <source>
        <dbReference type="EMBL" id="HIS65347.1"/>
    </source>
</evidence>
<dbReference type="Proteomes" id="UP000886741">
    <property type="component" value="Unassembled WGS sequence"/>
</dbReference>
<proteinExistence type="predicted"/>
<name>A0A9D1JTP4_9FIRM</name>
<gene>
    <name evidence="1" type="ORF">IAA83_08260</name>
</gene>
<protein>
    <submittedName>
        <fullName evidence="1">Uncharacterized protein</fullName>
    </submittedName>
</protein>
<dbReference type="EMBL" id="DVJJ01000123">
    <property type="protein sequence ID" value="HIS65347.1"/>
    <property type="molecule type" value="Genomic_DNA"/>
</dbReference>
<dbReference type="AlphaFoldDB" id="A0A9D1JTP4"/>
<reference evidence="1" key="2">
    <citation type="journal article" date="2021" name="PeerJ">
        <title>Extensive microbial diversity within the chicken gut microbiome revealed by metagenomics and culture.</title>
        <authorList>
            <person name="Gilroy R."/>
            <person name="Ravi A."/>
            <person name="Getino M."/>
            <person name="Pursley I."/>
            <person name="Horton D.L."/>
            <person name="Alikhan N.F."/>
            <person name="Baker D."/>
            <person name="Gharbi K."/>
            <person name="Hall N."/>
            <person name="Watson M."/>
            <person name="Adriaenssens E.M."/>
            <person name="Foster-Nyarko E."/>
            <person name="Jarju S."/>
            <person name="Secka A."/>
            <person name="Antonio M."/>
            <person name="Oren A."/>
            <person name="Chaudhuri R.R."/>
            <person name="La Ragione R."/>
            <person name="Hildebrand F."/>
            <person name="Pallen M.J."/>
        </authorList>
    </citation>
    <scope>NUCLEOTIDE SEQUENCE</scope>
    <source>
        <strain evidence="1">ChiBcec16-1751</strain>
    </source>
</reference>
<accession>A0A9D1JTP4</accession>
<evidence type="ECO:0000313" key="2">
    <source>
        <dbReference type="Proteomes" id="UP000886741"/>
    </source>
</evidence>
<comment type="caution">
    <text evidence="1">The sequence shown here is derived from an EMBL/GenBank/DDBJ whole genome shotgun (WGS) entry which is preliminary data.</text>
</comment>
<organism evidence="1 2">
    <name type="scientific">Candidatus Avoscillospira avistercoris</name>
    <dbReference type="NCBI Taxonomy" id="2840707"/>
    <lineage>
        <taxon>Bacteria</taxon>
        <taxon>Bacillati</taxon>
        <taxon>Bacillota</taxon>
        <taxon>Clostridia</taxon>
        <taxon>Eubacteriales</taxon>
        <taxon>Oscillospiraceae</taxon>
        <taxon>Oscillospiraceae incertae sedis</taxon>
        <taxon>Candidatus Avoscillospira</taxon>
    </lineage>
</organism>